<comment type="pathway">
    <text evidence="10">Lipid metabolism; phospholipid metabolism.</text>
</comment>
<keyword evidence="7 10" id="KW-0472">Membrane</keyword>
<name>A0ABT2F6D5_9STRE</name>
<evidence type="ECO:0000256" key="9">
    <source>
        <dbReference type="ARBA" id="ARBA00023264"/>
    </source>
</evidence>
<dbReference type="SMART" id="SM01207">
    <property type="entry name" value="G3P_acyltransf"/>
    <property type="match status" value="1"/>
</dbReference>
<feature type="transmembrane region" description="Helical" evidence="10">
    <location>
        <begin position="43"/>
        <end position="62"/>
    </location>
</feature>
<evidence type="ECO:0000256" key="7">
    <source>
        <dbReference type="ARBA" id="ARBA00023136"/>
    </source>
</evidence>
<evidence type="ECO:0000256" key="10">
    <source>
        <dbReference type="HAMAP-Rule" id="MF_01043"/>
    </source>
</evidence>
<dbReference type="PANTHER" id="PTHR30309:SF0">
    <property type="entry name" value="GLYCEROL-3-PHOSPHATE ACYLTRANSFERASE-RELATED"/>
    <property type="match status" value="1"/>
</dbReference>
<feature type="transmembrane region" description="Helical" evidence="10">
    <location>
        <begin position="139"/>
        <end position="158"/>
    </location>
</feature>
<comment type="subcellular location">
    <subcellularLocation>
        <location evidence="10">Cell membrane</location>
        <topology evidence="10">Multi-pass membrane protein</topology>
    </subcellularLocation>
</comment>
<dbReference type="GO" id="GO:0004366">
    <property type="term" value="F:glycerol-3-phosphate O-acyltransferase activity"/>
    <property type="evidence" value="ECO:0007669"/>
    <property type="project" value="UniProtKB-EC"/>
</dbReference>
<evidence type="ECO:0000256" key="1">
    <source>
        <dbReference type="ARBA" id="ARBA00022475"/>
    </source>
</evidence>
<keyword evidence="9 10" id="KW-1208">Phospholipid metabolism</keyword>
<dbReference type="Proteomes" id="UP001206548">
    <property type="component" value="Unassembled WGS sequence"/>
</dbReference>
<evidence type="ECO:0000313" key="11">
    <source>
        <dbReference type="EMBL" id="MCS4487753.1"/>
    </source>
</evidence>
<accession>A0ABT2F6D5</accession>
<dbReference type="EMBL" id="JANUXX010000001">
    <property type="protein sequence ID" value="MCS4487753.1"/>
    <property type="molecule type" value="Genomic_DNA"/>
</dbReference>
<dbReference type="EC" id="2.3.1.275" evidence="10"/>
<comment type="catalytic activity">
    <reaction evidence="10">
        <text>an acyl phosphate + sn-glycerol 3-phosphate = a 1-acyl-sn-glycero-3-phosphate + phosphate</text>
        <dbReference type="Rhea" id="RHEA:34075"/>
        <dbReference type="ChEBI" id="CHEBI:43474"/>
        <dbReference type="ChEBI" id="CHEBI:57597"/>
        <dbReference type="ChEBI" id="CHEBI:57970"/>
        <dbReference type="ChEBI" id="CHEBI:59918"/>
        <dbReference type="EC" id="2.3.1.275"/>
    </reaction>
</comment>
<evidence type="ECO:0000313" key="12">
    <source>
        <dbReference type="Proteomes" id="UP001206548"/>
    </source>
</evidence>
<dbReference type="PANTHER" id="PTHR30309">
    <property type="entry name" value="INNER MEMBRANE PROTEIN YGIH"/>
    <property type="match status" value="1"/>
</dbReference>
<feature type="transmembrane region" description="Helical" evidence="10">
    <location>
        <begin position="69"/>
        <end position="93"/>
    </location>
</feature>
<organism evidence="11 12">
    <name type="scientific">Streptococcus sciuri</name>
    <dbReference type="NCBI Taxonomy" id="2973939"/>
    <lineage>
        <taxon>Bacteria</taxon>
        <taxon>Bacillati</taxon>
        <taxon>Bacillota</taxon>
        <taxon>Bacilli</taxon>
        <taxon>Lactobacillales</taxon>
        <taxon>Streptococcaceae</taxon>
        <taxon>Streptococcus</taxon>
    </lineage>
</organism>
<keyword evidence="4 10" id="KW-0812">Transmembrane</keyword>
<evidence type="ECO:0000256" key="3">
    <source>
        <dbReference type="ARBA" id="ARBA00022679"/>
    </source>
</evidence>
<keyword evidence="2 10" id="KW-0444">Lipid biosynthesis</keyword>
<evidence type="ECO:0000256" key="6">
    <source>
        <dbReference type="ARBA" id="ARBA00023098"/>
    </source>
</evidence>
<protein>
    <recommendedName>
        <fullName evidence="10">Glycerol-3-phosphate acyltransferase</fullName>
    </recommendedName>
    <alternativeName>
        <fullName evidence="10">Acyl-PO4 G3P acyltransferase</fullName>
    </alternativeName>
    <alternativeName>
        <fullName evidence="10">Acyl-phosphate--glycerol-3-phosphate acyltransferase</fullName>
    </alternativeName>
    <alternativeName>
        <fullName evidence="10">G3P acyltransferase</fullName>
        <shortName evidence="10">GPAT</shortName>
        <ecNumber evidence="10">2.3.1.275</ecNumber>
    </alternativeName>
    <alternativeName>
        <fullName evidence="10">Lysophosphatidic acid synthase</fullName>
        <shortName evidence="10">LPA synthase</shortName>
    </alternativeName>
</protein>
<dbReference type="InterPro" id="IPR003811">
    <property type="entry name" value="G3P_acylTferase_PlsY"/>
</dbReference>
<keyword evidence="12" id="KW-1185">Reference proteome</keyword>
<keyword evidence="1 10" id="KW-1003">Cell membrane</keyword>
<evidence type="ECO:0000256" key="4">
    <source>
        <dbReference type="ARBA" id="ARBA00022692"/>
    </source>
</evidence>
<reference evidence="11 12" key="1">
    <citation type="journal article" date="2023" name="Int. J. Syst. Evol. Microbiol.">
        <title>Streptococcus sciuri sp. nov., Staphylococcus marylandisciuri sp. nov. and Staphylococcus americanisciuri sp. nov., isolated from faeces of eastern grey squirrel (Sciurus carolinensis).</title>
        <authorList>
            <person name="Volokhov D.V."/>
            <person name="Zagorodnyaya T.A."/>
            <person name="Furtak V.A."/>
            <person name="Nattanmai G."/>
            <person name="Randall L."/>
            <person name="Jose S."/>
            <person name="Gao Y."/>
            <person name="Eisenberg T."/>
            <person name="Delmonte P."/>
            <person name="Blom J."/>
            <person name="Mitchell K.K."/>
        </authorList>
    </citation>
    <scope>NUCLEOTIDE SEQUENCE [LARGE SCALE GENOMIC DNA]</scope>
    <source>
        <strain evidence="11 12">SQ9-PEA</strain>
    </source>
</reference>
<evidence type="ECO:0000256" key="2">
    <source>
        <dbReference type="ARBA" id="ARBA00022516"/>
    </source>
</evidence>
<comment type="subunit">
    <text evidence="10">Probably interacts with PlsX.</text>
</comment>
<keyword evidence="5 10" id="KW-1133">Transmembrane helix</keyword>
<dbReference type="Pfam" id="PF02660">
    <property type="entry name" value="G3P_acyltransf"/>
    <property type="match status" value="1"/>
</dbReference>
<dbReference type="RefSeq" id="WP_259137343.1">
    <property type="nucleotide sequence ID" value="NZ_JANUXX010000001.1"/>
</dbReference>
<dbReference type="HAMAP" id="MF_01043">
    <property type="entry name" value="PlsY"/>
    <property type="match status" value="1"/>
</dbReference>
<sequence length="212" mass="23181">MKISLLLLIAYLLGSVPTGLWIGQVFYKKNLREHGSGNTGTTNTFRILGAKAGIATFIIDALKGTIATCLPALFGVGINPFLFGFFAIIGHTFPVFAKFKGGKAVATSAGVLLGYSPLFLLFLIAIFGIVLYLYSMISLASVVAASVAIINVVVFPAYHFILTIYDPLFMLITFAIATLIIIRHRENLKRIRQKKENIVPFGWNLSHQSPTR</sequence>
<evidence type="ECO:0000256" key="8">
    <source>
        <dbReference type="ARBA" id="ARBA00023209"/>
    </source>
</evidence>
<dbReference type="NCBIfam" id="TIGR00023">
    <property type="entry name" value="glycerol-3-phosphate 1-O-acyltransferase PlsY"/>
    <property type="match status" value="1"/>
</dbReference>
<evidence type="ECO:0000256" key="5">
    <source>
        <dbReference type="ARBA" id="ARBA00022989"/>
    </source>
</evidence>
<comment type="caution">
    <text evidence="11">The sequence shown here is derived from an EMBL/GenBank/DDBJ whole genome shotgun (WGS) entry which is preliminary data.</text>
</comment>
<keyword evidence="11" id="KW-0012">Acyltransferase</keyword>
<comment type="function">
    <text evidence="10">Catalyzes the transfer of an acyl group from acyl-phosphate (acyl-PO(4)) to glycerol-3-phosphate (G3P) to form lysophosphatidic acid (LPA). This enzyme utilizes acyl-phosphate as fatty acyl donor, but not acyl-CoA or acyl-ACP.</text>
</comment>
<feature type="transmembrane region" description="Helical" evidence="10">
    <location>
        <begin position="113"/>
        <end position="134"/>
    </location>
</feature>
<gene>
    <name evidence="10 11" type="primary">plsY</name>
    <name evidence="11" type="ORF">NXS10_02030</name>
</gene>
<feature type="transmembrane region" description="Helical" evidence="10">
    <location>
        <begin position="164"/>
        <end position="182"/>
    </location>
</feature>
<comment type="similarity">
    <text evidence="10">Belongs to the PlsY family.</text>
</comment>
<keyword evidence="3 10" id="KW-0808">Transferase</keyword>
<keyword evidence="8 10" id="KW-0594">Phospholipid biosynthesis</keyword>
<proteinExistence type="inferred from homology"/>
<keyword evidence="6 10" id="KW-0443">Lipid metabolism</keyword>